<keyword evidence="6" id="KW-0809">Transit peptide</keyword>
<evidence type="ECO:0000256" key="2">
    <source>
        <dbReference type="ARBA" id="ARBA00010371"/>
    </source>
</evidence>
<evidence type="ECO:0000256" key="13">
    <source>
        <dbReference type="ARBA" id="ARBA00042123"/>
    </source>
</evidence>
<evidence type="ECO:0000256" key="5">
    <source>
        <dbReference type="ARBA" id="ARBA00022857"/>
    </source>
</evidence>
<dbReference type="EnsemblMetazoa" id="CJA12478.1">
    <property type="protein sequence ID" value="CJA12478.1"/>
    <property type="gene ID" value="WBGene00131682"/>
</dbReference>
<dbReference type="SUPFAM" id="SSF50129">
    <property type="entry name" value="GroES-like"/>
    <property type="match status" value="1"/>
</dbReference>
<keyword evidence="10" id="KW-0275">Fatty acid biosynthesis</keyword>
<protein>
    <recommendedName>
        <fullName evidence="12">Enoyl-[acyl-carrier-protein] reductase, mitochondrial</fullName>
        <ecNumber evidence="11">1.3.1.104</ecNumber>
    </recommendedName>
    <alternativeName>
        <fullName evidence="13">2-enoyl thioester reductase</fullName>
    </alternativeName>
</protein>
<reference evidence="15" key="2">
    <citation type="submission" date="2022-06" db="UniProtKB">
        <authorList>
            <consortium name="EnsemblMetazoa"/>
        </authorList>
    </citation>
    <scope>IDENTIFICATION</scope>
    <source>
        <strain evidence="15">DF5081</strain>
    </source>
</reference>
<dbReference type="Gene3D" id="3.90.180.10">
    <property type="entry name" value="Medium-chain alcohol dehydrogenases, catalytic domain"/>
    <property type="match status" value="1"/>
</dbReference>
<evidence type="ECO:0000256" key="3">
    <source>
        <dbReference type="ARBA" id="ARBA00022516"/>
    </source>
</evidence>
<keyword evidence="9" id="KW-0496">Mitochondrion</keyword>
<dbReference type="InterPro" id="IPR011032">
    <property type="entry name" value="GroES-like_sf"/>
</dbReference>
<evidence type="ECO:0000313" key="15">
    <source>
        <dbReference type="EnsemblMetazoa" id="CJA12478.1"/>
    </source>
</evidence>
<name>A0A8R1HZ11_CAEJA</name>
<keyword evidence="5" id="KW-0521">NADP</keyword>
<keyword evidence="3" id="KW-0444">Lipid biosynthesis</keyword>
<keyword evidence="4" id="KW-0276">Fatty acid metabolism</keyword>
<evidence type="ECO:0000313" key="16">
    <source>
        <dbReference type="Proteomes" id="UP000005237"/>
    </source>
</evidence>
<keyword evidence="8" id="KW-0443">Lipid metabolism</keyword>
<dbReference type="InterPro" id="IPR013149">
    <property type="entry name" value="ADH-like_C"/>
</dbReference>
<dbReference type="GO" id="GO:0006633">
    <property type="term" value="P:fatty acid biosynthetic process"/>
    <property type="evidence" value="ECO:0007669"/>
    <property type="project" value="UniProtKB-KW"/>
</dbReference>
<keyword evidence="7" id="KW-0560">Oxidoreductase</keyword>
<dbReference type="SMART" id="SM00829">
    <property type="entry name" value="PKS_ER"/>
    <property type="match status" value="1"/>
</dbReference>
<dbReference type="Pfam" id="PF08240">
    <property type="entry name" value="ADH_N"/>
    <property type="match status" value="1"/>
</dbReference>
<evidence type="ECO:0000256" key="6">
    <source>
        <dbReference type="ARBA" id="ARBA00022946"/>
    </source>
</evidence>
<evidence type="ECO:0000256" key="8">
    <source>
        <dbReference type="ARBA" id="ARBA00023098"/>
    </source>
</evidence>
<evidence type="ECO:0000256" key="11">
    <source>
        <dbReference type="ARBA" id="ARBA00038963"/>
    </source>
</evidence>
<sequence>MSQKFINSHAVVYKKFGDPRKVLELDTLKIPAEPEKEQCLIEWLASPVNPLDINRVEGNYAFREEPPVIGGTEGVGRVVKAGPNSRFRAGDHVTVFSATTPFWAEYGVIDDDELVKVDNRIPVELAATLMINPPTAWLMLNDYVKLEKGDYVIQNAANSGVGRNVIEMCKAFGYKSINIVRNRDNIDILKTDLWKIGADHVFTEEEFKEGSRKFLKSINARPKLALNGVGGKSALQISSVLEKGGTCITYGGMSKKAHEFTTSALVFNDIIARGISVGMWARQEGNLDAWNHCMQEVQKLAVSGKITAIPMEKVALSDFKKAINRSYDDRTVKQLLIMGGKNATSSRL</sequence>
<dbReference type="GO" id="GO:0005739">
    <property type="term" value="C:mitochondrion"/>
    <property type="evidence" value="ECO:0007669"/>
    <property type="project" value="UniProtKB-SubCell"/>
</dbReference>
<organism evidence="15 16">
    <name type="scientific">Caenorhabditis japonica</name>
    <dbReference type="NCBI Taxonomy" id="281687"/>
    <lineage>
        <taxon>Eukaryota</taxon>
        <taxon>Metazoa</taxon>
        <taxon>Ecdysozoa</taxon>
        <taxon>Nematoda</taxon>
        <taxon>Chromadorea</taxon>
        <taxon>Rhabditida</taxon>
        <taxon>Rhabditina</taxon>
        <taxon>Rhabditomorpha</taxon>
        <taxon>Rhabditoidea</taxon>
        <taxon>Rhabditidae</taxon>
        <taxon>Peloderinae</taxon>
        <taxon>Caenorhabditis</taxon>
    </lineage>
</organism>
<dbReference type="InterPro" id="IPR051034">
    <property type="entry name" value="Mito_Enoyl-ACP_Reductase"/>
</dbReference>
<accession>A0A8R1HZ11</accession>
<evidence type="ECO:0000256" key="7">
    <source>
        <dbReference type="ARBA" id="ARBA00023002"/>
    </source>
</evidence>
<proteinExistence type="inferred from homology"/>
<dbReference type="PANTHER" id="PTHR43981:SF1">
    <property type="entry name" value="ENOYL-[ACYL-CARRIER-PROTEIN] REDUCTASE, MITOCHONDRIAL"/>
    <property type="match status" value="1"/>
</dbReference>
<comment type="subcellular location">
    <subcellularLocation>
        <location evidence="1">Mitochondrion</location>
    </subcellularLocation>
</comment>
<evidence type="ECO:0000256" key="1">
    <source>
        <dbReference type="ARBA" id="ARBA00004173"/>
    </source>
</evidence>
<dbReference type="Pfam" id="PF00107">
    <property type="entry name" value="ADH_zinc_N"/>
    <property type="match status" value="1"/>
</dbReference>
<evidence type="ECO:0000256" key="9">
    <source>
        <dbReference type="ARBA" id="ARBA00023128"/>
    </source>
</evidence>
<keyword evidence="16" id="KW-1185">Reference proteome</keyword>
<evidence type="ECO:0000256" key="10">
    <source>
        <dbReference type="ARBA" id="ARBA00023160"/>
    </source>
</evidence>
<dbReference type="Proteomes" id="UP000005237">
    <property type="component" value="Unassembled WGS sequence"/>
</dbReference>
<evidence type="ECO:0000259" key="14">
    <source>
        <dbReference type="SMART" id="SM00829"/>
    </source>
</evidence>
<reference evidence="16" key="1">
    <citation type="submission" date="2010-08" db="EMBL/GenBank/DDBJ databases">
        <authorList>
            <consortium name="Caenorhabditis japonica Sequencing Consortium"/>
            <person name="Wilson R.K."/>
        </authorList>
    </citation>
    <scope>NUCLEOTIDE SEQUENCE [LARGE SCALE GENOMIC DNA]</scope>
    <source>
        <strain evidence="16">DF5081</strain>
    </source>
</reference>
<comment type="similarity">
    <text evidence="2">Belongs to the zinc-containing alcohol dehydrogenase family. Quinone oxidoreductase subfamily.</text>
</comment>
<dbReference type="InterPro" id="IPR036291">
    <property type="entry name" value="NAD(P)-bd_dom_sf"/>
</dbReference>
<dbReference type="CDD" id="cd08290">
    <property type="entry name" value="ETR"/>
    <property type="match status" value="1"/>
</dbReference>
<evidence type="ECO:0000256" key="4">
    <source>
        <dbReference type="ARBA" id="ARBA00022832"/>
    </source>
</evidence>
<dbReference type="EC" id="1.3.1.104" evidence="11"/>
<evidence type="ECO:0000256" key="12">
    <source>
        <dbReference type="ARBA" id="ARBA00041058"/>
    </source>
</evidence>
<dbReference type="Gene3D" id="3.40.50.720">
    <property type="entry name" value="NAD(P)-binding Rossmann-like Domain"/>
    <property type="match status" value="1"/>
</dbReference>
<dbReference type="PANTHER" id="PTHR43981">
    <property type="entry name" value="ENOYL-[ACYL-CARRIER-PROTEIN] REDUCTASE, MITOCHONDRIAL"/>
    <property type="match status" value="1"/>
</dbReference>
<dbReference type="InterPro" id="IPR020843">
    <property type="entry name" value="ER"/>
</dbReference>
<dbReference type="GO" id="GO:0141148">
    <property type="term" value="F:enoyl-[acyl-carrier-protein] reductase (NADPH) activity"/>
    <property type="evidence" value="ECO:0007669"/>
    <property type="project" value="UniProtKB-EC"/>
</dbReference>
<feature type="domain" description="Enoyl reductase (ER)" evidence="14">
    <location>
        <begin position="25"/>
        <end position="336"/>
    </location>
</feature>
<dbReference type="SUPFAM" id="SSF51735">
    <property type="entry name" value="NAD(P)-binding Rossmann-fold domains"/>
    <property type="match status" value="1"/>
</dbReference>
<dbReference type="AlphaFoldDB" id="A0A8R1HZ11"/>
<dbReference type="InterPro" id="IPR013154">
    <property type="entry name" value="ADH-like_N"/>
</dbReference>